<comment type="subunit">
    <text evidence="9">Homodimer and heterodimers.</text>
</comment>
<dbReference type="Gramene" id="CDY30551">
    <property type="protein sequence ID" value="CDY30551"/>
    <property type="gene ID" value="GSBRNA2T00045281001"/>
</dbReference>
<feature type="transmembrane region" description="Helical" evidence="9">
    <location>
        <begin position="107"/>
        <end position="130"/>
    </location>
</feature>
<sequence>MDIEKAGSRREEEEPIVQKPKLDKGKGKAHVFAPPMNYSRIMEKHKQEKVNMAGWKRGVAIFDFVLRLIAAITAMAAAAKMATTEETLPFFTQFLQFSADYTDLPTLSSFVIVNSIVGGYLTLSLPFSIVCIIRPLAVPPRLFLILCDTAMMGLTMMAASASAAIVYLAHNGNSSSNWLPVCQQFGDFCQGTSGAVVASFIAAALLMFLVVLSAFALKRST</sequence>
<keyword evidence="13" id="KW-1185">Reference proteome</keyword>
<evidence type="ECO:0000256" key="3">
    <source>
        <dbReference type="ARBA" id="ARBA00022475"/>
    </source>
</evidence>
<organism evidence="12 13">
    <name type="scientific">Brassica napus</name>
    <name type="common">Rape</name>
    <dbReference type="NCBI Taxonomy" id="3708"/>
    <lineage>
        <taxon>Eukaryota</taxon>
        <taxon>Viridiplantae</taxon>
        <taxon>Streptophyta</taxon>
        <taxon>Embryophyta</taxon>
        <taxon>Tracheophyta</taxon>
        <taxon>Spermatophyta</taxon>
        <taxon>Magnoliopsida</taxon>
        <taxon>eudicotyledons</taxon>
        <taxon>Gunneridae</taxon>
        <taxon>Pentapetalae</taxon>
        <taxon>rosids</taxon>
        <taxon>malvids</taxon>
        <taxon>Brassicales</taxon>
        <taxon>Brassicaceae</taxon>
        <taxon>Brassiceae</taxon>
        <taxon>Brassica</taxon>
    </lineage>
</organism>
<dbReference type="GO" id="GO:0048226">
    <property type="term" value="C:Casparian strip"/>
    <property type="evidence" value="ECO:0000318"/>
    <property type="project" value="GO_Central"/>
</dbReference>
<keyword evidence="4 9" id="KW-0812">Transmembrane</keyword>
<evidence type="ECO:0000256" key="7">
    <source>
        <dbReference type="ARBA" id="ARBA00023316"/>
    </source>
</evidence>
<name>A0A078GYK4_BRANA</name>
<evidence type="ECO:0000256" key="10">
    <source>
        <dbReference type="SAM" id="MobiDB-lite"/>
    </source>
</evidence>
<evidence type="ECO:0000256" key="2">
    <source>
        <dbReference type="ARBA" id="ARBA00007651"/>
    </source>
</evidence>
<keyword evidence="7" id="KW-0961">Cell wall biogenesis/degradation</keyword>
<dbReference type="NCBIfam" id="TIGR01569">
    <property type="entry name" value="A_tha_TIGR01569"/>
    <property type="match status" value="1"/>
</dbReference>
<feature type="region of interest" description="Disordered" evidence="10">
    <location>
        <begin position="1"/>
        <end position="26"/>
    </location>
</feature>
<dbReference type="PANTHER" id="PTHR36488:SF11">
    <property type="entry name" value="CASP-LIKE PROTEIN"/>
    <property type="match status" value="1"/>
</dbReference>
<feature type="transmembrane region" description="Helical" evidence="9">
    <location>
        <begin position="195"/>
        <end position="217"/>
    </location>
</feature>
<evidence type="ECO:0000259" key="11">
    <source>
        <dbReference type="Pfam" id="PF04535"/>
    </source>
</evidence>
<dbReference type="OMA" id="MDKHKQE"/>
<feature type="transmembrane region" description="Helical" evidence="9">
    <location>
        <begin position="142"/>
        <end position="169"/>
    </location>
</feature>
<comment type="similarity">
    <text evidence="2 9">Belongs to the Casparian strip membrane proteins (CASP) family.</text>
</comment>
<evidence type="ECO:0000256" key="8">
    <source>
        <dbReference type="ARBA" id="ARBA00025302"/>
    </source>
</evidence>
<evidence type="ECO:0000313" key="13">
    <source>
        <dbReference type="Proteomes" id="UP000028999"/>
    </source>
</evidence>
<accession>A0A078GYK4</accession>
<keyword evidence="6 9" id="KW-0472">Membrane</keyword>
<dbReference type="Proteomes" id="UP000028999">
    <property type="component" value="Unassembled WGS sequence"/>
</dbReference>
<keyword evidence="3 9" id="KW-1003">Cell membrane</keyword>
<gene>
    <name evidence="12" type="primary">BnaA04g15820D</name>
    <name evidence="12" type="ORF">GSBRNA2T00045281001</name>
</gene>
<feature type="domain" description="Casparian strip membrane protein" evidence="11">
    <location>
        <begin position="57"/>
        <end position="204"/>
    </location>
</feature>
<dbReference type="STRING" id="3708.A0A078GYK4"/>
<dbReference type="InterPro" id="IPR006702">
    <property type="entry name" value="CASP_dom"/>
</dbReference>
<dbReference type="OrthoDB" id="753675at2759"/>
<evidence type="ECO:0000256" key="5">
    <source>
        <dbReference type="ARBA" id="ARBA00022989"/>
    </source>
</evidence>
<evidence type="ECO:0000256" key="9">
    <source>
        <dbReference type="RuleBase" id="RU361233"/>
    </source>
</evidence>
<proteinExistence type="inferred from homology"/>
<evidence type="ECO:0000256" key="4">
    <source>
        <dbReference type="ARBA" id="ARBA00022692"/>
    </source>
</evidence>
<dbReference type="PANTHER" id="PTHR36488">
    <property type="entry name" value="CASP-LIKE PROTEIN 1U1"/>
    <property type="match status" value="1"/>
</dbReference>
<reference evidence="12 13" key="1">
    <citation type="journal article" date="2014" name="Science">
        <title>Plant genetics. Early allopolyploid evolution in the post-Neolithic Brassica napus oilseed genome.</title>
        <authorList>
            <person name="Chalhoub B."/>
            <person name="Denoeud F."/>
            <person name="Liu S."/>
            <person name="Parkin I.A."/>
            <person name="Tang H."/>
            <person name="Wang X."/>
            <person name="Chiquet J."/>
            <person name="Belcram H."/>
            <person name="Tong C."/>
            <person name="Samans B."/>
            <person name="Correa M."/>
            <person name="Da Silva C."/>
            <person name="Just J."/>
            <person name="Falentin C."/>
            <person name="Koh C.S."/>
            <person name="Le Clainche I."/>
            <person name="Bernard M."/>
            <person name="Bento P."/>
            <person name="Noel B."/>
            <person name="Labadie K."/>
            <person name="Alberti A."/>
            <person name="Charles M."/>
            <person name="Arnaud D."/>
            <person name="Guo H."/>
            <person name="Daviaud C."/>
            <person name="Alamery S."/>
            <person name="Jabbari K."/>
            <person name="Zhao M."/>
            <person name="Edger P.P."/>
            <person name="Chelaifa H."/>
            <person name="Tack D."/>
            <person name="Lassalle G."/>
            <person name="Mestiri I."/>
            <person name="Schnel N."/>
            <person name="Le Paslier M.C."/>
            <person name="Fan G."/>
            <person name="Renault V."/>
            <person name="Bayer P.E."/>
            <person name="Golicz A.A."/>
            <person name="Manoli S."/>
            <person name="Lee T.H."/>
            <person name="Thi V.H."/>
            <person name="Chalabi S."/>
            <person name="Hu Q."/>
            <person name="Fan C."/>
            <person name="Tollenaere R."/>
            <person name="Lu Y."/>
            <person name="Battail C."/>
            <person name="Shen J."/>
            <person name="Sidebottom C.H."/>
            <person name="Wang X."/>
            <person name="Canaguier A."/>
            <person name="Chauveau A."/>
            <person name="Berard A."/>
            <person name="Deniot G."/>
            <person name="Guan M."/>
            <person name="Liu Z."/>
            <person name="Sun F."/>
            <person name="Lim Y.P."/>
            <person name="Lyons E."/>
            <person name="Town C.D."/>
            <person name="Bancroft I."/>
            <person name="Wang X."/>
            <person name="Meng J."/>
            <person name="Ma J."/>
            <person name="Pires J.C."/>
            <person name="King G.J."/>
            <person name="Brunel D."/>
            <person name="Delourme R."/>
            <person name="Renard M."/>
            <person name="Aury J.M."/>
            <person name="Adams K.L."/>
            <person name="Batley J."/>
            <person name="Snowdon R.J."/>
            <person name="Tost J."/>
            <person name="Edwards D."/>
            <person name="Zhou Y."/>
            <person name="Hua W."/>
            <person name="Sharpe A.G."/>
            <person name="Paterson A.H."/>
            <person name="Guan C."/>
            <person name="Wincker P."/>
        </authorList>
    </citation>
    <scope>NUCLEOTIDE SEQUENCE [LARGE SCALE GENOMIC DNA]</scope>
    <source>
        <strain evidence="13">cv. Darmor-bzh</strain>
    </source>
</reference>
<dbReference type="PaxDb" id="3708-A0A078GYK4"/>
<keyword evidence="5 9" id="KW-1133">Transmembrane helix</keyword>
<evidence type="ECO:0000313" key="12">
    <source>
        <dbReference type="EMBL" id="CDY30551.1"/>
    </source>
</evidence>
<dbReference type="GO" id="GO:0007043">
    <property type="term" value="P:cell-cell junction assembly"/>
    <property type="evidence" value="ECO:0000318"/>
    <property type="project" value="GO_Central"/>
</dbReference>
<dbReference type="EMBL" id="LK032254">
    <property type="protein sequence ID" value="CDY30551.1"/>
    <property type="molecule type" value="Genomic_DNA"/>
</dbReference>
<dbReference type="AlphaFoldDB" id="A0A078GYK4"/>
<feature type="compositionally biased region" description="Basic and acidic residues" evidence="10">
    <location>
        <begin position="1"/>
        <end position="12"/>
    </location>
</feature>
<dbReference type="InterPro" id="IPR044173">
    <property type="entry name" value="CASPL"/>
</dbReference>
<dbReference type="KEGG" id="bna:106449966"/>
<dbReference type="Pfam" id="PF04535">
    <property type="entry name" value="CASP_dom"/>
    <property type="match status" value="1"/>
</dbReference>
<dbReference type="GO" id="GO:0005886">
    <property type="term" value="C:plasma membrane"/>
    <property type="evidence" value="ECO:0000318"/>
    <property type="project" value="GO_Central"/>
</dbReference>
<dbReference type="InterPro" id="IPR006459">
    <property type="entry name" value="CASP/CASPL"/>
</dbReference>
<evidence type="ECO:0000256" key="1">
    <source>
        <dbReference type="ARBA" id="ARBA00004651"/>
    </source>
</evidence>
<protein>
    <recommendedName>
        <fullName evidence="9">CASP-like protein</fullName>
    </recommendedName>
</protein>
<comment type="subcellular location">
    <subcellularLocation>
        <location evidence="1 9">Cell membrane</location>
        <topology evidence="1 9">Multi-pass membrane protein</topology>
    </subcellularLocation>
</comment>
<dbReference type="GO" id="GO:0042545">
    <property type="term" value="P:cell wall modification"/>
    <property type="evidence" value="ECO:0000318"/>
    <property type="project" value="GO_Central"/>
</dbReference>
<comment type="function">
    <text evidence="8">Regulates membrane-cell wall junctions and localized cell wall deposition. Required for establishment of the Casparian strip membrane domain (CSD) and the subsequent formation of Casparian strips, a cell wall modification of the root endodermis that determines an apoplastic barrier between the intraorganismal apoplasm and the extraorganismal apoplasm and prevents lateral diffusion.</text>
</comment>
<feature type="transmembrane region" description="Helical" evidence="9">
    <location>
        <begin position="59"/>
        <end position="79"/>
    </location>
</feature>
<evidence type="ECO:0000256" key="6">
    <source>
        <dbReference type="ARBA" id="ARBA00023136"/>
    </source>
</evidence>